<dbReference type="Pfam" id="PF22725">
    <property type="entry name" value="GFO_IDH_MocA_C3"/>
    <property type="match status" value="1"/>
</dbReference>
<sequence length="409" mass="45872">MQNIDRRTFVKRSGGAVAATLSLASATLLKAQGANDRINVGVIGTGSRGCYLIDRMKNVPGVEITDVCDIYPPSLAEGLKQAGGKARTHKDHRKLLEMKEIDVAFVVTPLVYHVPQCLDALEAGKHIFCEKSMGYTVKECDRLVEATGKSGKVVQIGYGPHDARQKKIRELLTTGSIGRVTQIFSHYHRNSTWEREVPEPEWWKPLNWRLYWEYCGGLLTELVSHQLTALNWLLDSHPLSAVGSGGVDLYTQHERETWDHVNVVYDYPGGVRLDATAILSNARYGYSMTIMGTHGTIVMDRRGSRIYWEPETRHLDSLGVSAEHFKVQLGQSLKDDETPDESPGKVIETGEEDDRRESMIANFFNCVRENGHPAIDVQEGRRSSTTSLLGNRAIREGRKVMWDEMINYG</sequence>
<dbReference type="InterPro" id="IPR050463">
    <property type="entry name" value="Gfo/Idh/MocA_oxidrdct_glycsds"/>
</dbReference>
<evidence type="ECO:0000259" key="2">
    <source>
        <dbReference type="Pfam" id="PF01408"/>
    </source>
</evidence>
<evidence type="ECO:0008006" key="6">
    <source>
        <dbReference type="Google" id="ProtNLM"/>
    </source>
</evidence>
<dbReference type="Gene3D" id="3.40.50.720">
    <property type="entry name" value="NAD(P)-binding Rossmann-like Domain"/>
    <property type="match status" value="1"/>
</dbReference>
<dbReference type="AlphaFoldDB" id="A0A1F5YPL9"/>
<gene>
    <name evidence="4" type="ORF">A3F83_02490</name>
</gene>
<dbReference type="PROSITE" id="PS51318">
    <property type="entry name" value="TAT"/>
    <property type="match status" value="1"/>
</dbReference>
<protein>
    <recommendedName>
        <fullName evidence="6">Gfo/Idh/MocA-like oxidoreductase N-terminal domain-containing protein</fullName>
    </recommendedName>
</protein>
<dbReference type="InterPro" id="IPR055170">
    <property type="entry name" value="GFO_IDH_MocA-like_dom"/>
</dbReference>
<dbReference type="STRING" id="1817867.A3F83_02490"/>
<accession>A0A1F5YPL9</accession>
<reference evidence="4 5" key="1">
    <citation type="journal article" date="2016" name="Nat. Commun.">
        <title>Thousands of microbial genomes shed light on interconnected biogeochemical processes in an aquifer system.</title>
        <authorList>
            <person name="Anantharaman K."/>
            <person name="Brown C.T."/>
            <person name="Hug L.A."/>
            <person name="Sharon I."/>
            <person name="Castelle C.J."/>
            <person name="Probst A.J."/>
            <person name="Thomas B.C."/>
            <person name="Singh A."/>
            <person name="Wilkins M.J."/>
            <person name="Karaoz U."/>
            <person name="Brodie E.L."/>
            <person name="Williams K.H."/>
            <person name="Hubbard S.S."/>
            <person name="Banfield J.F."/>
        </authorList>
    </citation>
    <scope>NUCLEOTIDE SEQUENCE [LARGE SCALE GENOMIC DNA]</scope>
</reference>
<dbReference type="PANTHER" id="PTHR43818">
    <property type="entry name" value="BCDNA.GH03377"/>
    <property type="match status" value="1"/>
</dbReference>
<dbReference type="Proteomes" id="UP000179129">
    <property type="component" value="Unassembled WGS sequence"/>
</dbReference>
<dbReference type="PANTHER" id="PTHR43818:SF12">
    <property type="entry name" value="NADH-DEPENDENT DEHYDROGENASE-RELATED"/>
    <property type="match status" value="1"/>
</dbReference>
<comment type="caution">
    <text evidence="4">The sequence shown here is derived from an EMBL/GenBank/DDBJ whole genome shotgun (WGS) entry which is preliminary data.</text>
</comment>
<organism evidence="4 5">
    <name type="scientific">Candidatus Glassbacteria bacterium RIFCSPLOWO2_12_FULL_58_11</name>
    <dbReference type="NCBI Taxonomy" id="1817867"/>
    <lineage>
        <taxon>Bacteria</taxon>
        <taxon>Candidatus Glassiibacteriota</taxon>
    </lineage>
</organism>
<dbReference type="EMBL" id="MFIX01000194">
    <property type="protein sequence ID" value="OGG02150.1"/>
    <property type="molecule type" value="Genomic_DNA"/>
</dbReference>
<feature type="region of interest" description="Disordered" evidence="1">
    <location>
        <begin position="332"/>
        <end position="353"/>
    </location>
</feature>
<evidence type="ECO:0000256" key="1">
    <source>
        <dbReference type="SAM" id="MobiDB-lite"/>
    </source>
</evidence>
<dbReference type="SUPFAM" id="SSF55347">
    <property type="entry name" value="Glyceraldehyde-3-phosphate dehydrogenase-like, C-terminal domain"/>
    <property type="match status" value="1"/>
</dbReference>
<evidence type="ECO:0000259" key="3">
    <source>
        <dbReference type="Pfam" id="PF22725"/>
    </source>
</evidence>
<dbReference type="Gene3D" id="3.30.360.10">
    <property type="entry name" value="Dihydrodipicolinate Reductase, domain 2"/>
    <property type="match status" value="1"/>
</dbReference>
<dbReference type="SUPFAM" id="SSF51735">
    <property type="entry name" value="NAD(P)-binding Rossmann-fold domains"/>
    <property type="match status" value="1"/>
</dbReference>
<dbReference type="InterPro" id="IPR006311">
    <property type="entry name" value="TAT_signal"/>
</dbReference>
<evidence type="ECO:0000313" key="4">
    <source>
        <dbReference type="EMBL" id="OGG02150.1"/>
    </source>
</evidence>
<evidence type="ECO:0000313" key="5">
    <source>
        <dbReference type="Proteomes" id="UP000179129"/>
    </source>
</evidence>
<feature type="domain" description="GFO/IDH/MocA-like oxidoreductase" evidence="3">
    <location>
        <begin position="167"/>
        <end position="298"/>
    </location>
</feature>
<dbReference type="InterPro" id="IPR036291">
    <property type="entry name" value="NAD(P)-bd_dom_sf"/>
</dbReference>
<name>A0A1F5YPL9_9BACT</name>
<proteinExistence type="predicted"/>
<dbReference type="Pfam" id="PF01408">
    <property type="entry name" value="GFO_IDH_MocA"/>
    <property type="match status" value="1"/>
</dbReference>
<dbReference type="InterPro" id="IPR000683">
    <property type="entry name" value="Gfo/Idh/MocA-like_OxRdtase_N"/>
</dbReference>
<feature type="domain" description="Gfo/Idh/MocA-like oxidoreductase N-terminal" evidence="2">
    <location>
        <begin position="38"/>
        <end position="158"/>
    </location>
</feature>
<dbReference type="GO" id="GO:0000166">
    <property type="term" value="F:nucleotide binding"/>
    <property type="evidence" value="ECO:0007669"/>
    <property type="project" value="InterPro"/>
</dbReference>